<proteinExistence type="predicted"/>
<evidence type="ECO:0000313" key="3">
    <source>
        <dbReference type="Proteomes" id="UP001162060"/>
    </source>
</evidence>
<accession>A0AAV1VBA4</accession>
<sequence length="150" mass="16249">MRGRPMTTDALKSPEQNPAAYPVRSPAPNNVVSMFASLALSRGQAPLQQRVPAQAATPAAGAQQQAGGMDYISIPTASQQKFSIQNFDGTELYRGLSSVLLDYGRTFVRAIKLSRSSCGFLWSEDVKVGLLSHFLSGTAERYSHKQVDTQ</sequence>
<organism evidence="2 3">
    <name type="scientific">Peronospora matthiolae</name>
    <dbReference type="NCBI Taxonomy" id="2874970"/>
    <lineage>
        <taxon>Eukaryota</taxon>
        <taxon>Sar</taxon>
        <taxon>Stramenopiles</taxon>
        <taxon>Oomycota</taxon>
        <taxon>Peronosporomycetes</taxon>
        <taxon>Peronosporales</taxon>
        <taxon>Peronosporaceae</taxon>
        <taxon>Peronospora</taxon>
    </lineage>
</organism>
<feature type="region of interest" description="Disordered" evidence="1">
    <location>
        <begin position="1"/>
        <end position="24"/>
    </location>
</feature>
<reference evidence="2" key="1">
    <citation type="submission" date="2024-01" db="EMBL/GenBank/DDBJ databases">
        <authorList>
            <person name="Webb A."/>
        </authorList>
    </citation>
    <scope>NUCLEOTIDE SEQUENCE</scope>
    <source>
        <strain evidence="2">Pm1</strain>
    </source>
</reference>
<name>A0AAV1VBA4_9STRA</name>
<gene>
    <name evidence="2" type="ORF">PM001_LOCUS29230</name>
</gene>
<dbReference type="Proteomes" id="UP001162060">
    <property type="component" value="Unassembled WGS sequence"/>
</dbReference>
<dbReference type="AlphaFoldDB" id="A0AAV1VBA4"/>
<protein>
    <submittedName>
        <fullName evidence="2">Uncharacterized protein</fullName>
    </submittedName>
</protein>
<evidence type="ECO:0000313" key="2">
    <source>
        <dbReference type="EMBL" id="CAK7944080.1"/>
    </source>
</evidence>
<comment type="caution">
    <text evidence="2">The sequence shown here is derived from an EMBL/GenBank/DDBJ whole genome shotgun (WGS) entry which is preliminary data.</text>
</comment>
<dbReference type="EMBL" id="CAKLBY020000306">
    <property type="protein sequence ID" value="CAK7944080.1"/>
    <property type="molecule type" value="Genomic_DNA"/>
</dbReference>
<evidence type="ECO:0000256" key="1">
    <source>
        <dbReference type="SAM" id="MobiDB-lite"/>
    </source>
</evidence>